<dbReference type="RefSeq" id="WP_104762999.1">
    <property type="nucleotide sequence ID" value="NZ_FZPM01000012.1"/>
</dbReference>
<evidence type="ECO:0000313" key="2">
    <source>
        <dbReference type="Proteomes" id="UP000256424"/>
    </source>
</evidence>
<organism evidence="1 2">
    <name type="scientific">Helicobacter aurati</name>
    <dbReference type="NCBI Taxonomy" id="137778"/>
    <lineage>
        <taxon>Bacteria</taxon>
        <taxon>Pseudomonadati</taxon>
        <taxon>Campylobacterota</taxon>
        <taxon>Epsilonproteobacteria</taxon>
        <taxon>Campylobacterales</taxon>
        <taxon>Helicobacteraceae</taxon>
        <taxon>Helicobacter</taxon>
    </lineage>
</organism>
<keyword evidence="2" id="KW-1185">Reference proteome</keyword>
<name>A0A3D8J8E6_9HELI</name>
<sequence length="392" mass="45304">MKKILIRILGFWLGLSYYGVFANTNNMFFQSLTHRLESLSLDSKQHFDESFSTILQTYLTNLLQILSNKVEVDTKVSLTYSPLICKGDKRILCNLQSLTLADKNDGTDVFKLHNIQFFVNANNPTKVPIKIQINKIEYPDSLKNPRMHYFLPISYQYSGYIIYQDNKAICQETYLYKGQEWHVQIQQTYSLFSRFLGQNFFQTLHTLLTSTQLRDEFGDILGGTLSTQEQLTKFQNIYDISLSQYSLNIHGNIAKAFHYWKNMENTQPESMAIQELQKYLQTAKNFLNIPKADYPSELEAFKDSPATEKILLFANKGLETLESNINGTTKDITFNMTAKTKNPPLAIHSLSKLYTLFHTSATSAKKDDIVKNIIESFFSYYEIGISDQRMIR</sequence>
<dbReference type="AlphaFoldDB" id="A0A3D8J8E6"/>
<proteinExistence type="predicted"/>
<evidence type="ECO:0000313" key="1">
    <source>
        <dbReference type="EMBL" id="RDU73386.1"/>
    </source>
</evidence>
<reference evidence="1 2" key="1">
    <citation type="submission" date="2018-04" db="EMBL/GenBank/DDBJ databases">
        <title>Novel Campyloabacter and Helicobacter Species and Strains.</title>
        <authorList>
            <person name="Mannion A.J."/>
            <person name="Shen Z."/>
            <person name="Fox J.G."/>
        </authorList>
    </citation>
    <scope>NUCLEOTIDE SEQUENCE [LARGE SCALE GENOMIC DNA]</scope>
    <source>
        <strain evidence="1 2">MIT 97-5075</strain>
    </source>
</reference>
<comment type="caution">
    <text evidence="1">The sequence shown here is derived from an EMBL/GenBank/DDBJ whole genome shotgun (WGS) entry which is preliminary data.</text>
</comment>
<dbReference type="Proteomes" id="UP000256424">
    <property type="component" value="Unassembled WGS sequence"/>
</dbReference>
<accession>A0A3D8J8E6</accession>
<protein>
    <submittedName>
        <fullName evidence="1">Uncharacterized protein</fullName>
    </submittedName>
</protein>
<dbReference type="EMBL" id="NXLW01000002">
    <property type="protein sequence ID" value="RDU73386.1"/>
    <property type="molecule type" value="Genomic_DNA"/>
</dbReference>
<gene>
    <name evidence="1" type="ORF">CQA66_01600</name>
</gene>